<reference evidence="1 2" key="1">
    <citation type="submission" date="2018-04" db="EMBL/GenBank/DDBJ databases">
        <title>Genomic Encyclopedia of Archaeal and Bacterial Type Strains, Phase II (KMG-II): from individual species to whole genera.</title>
        <authorList>
            <person name="Goeker M."/>
        </authorList>
    </citation>
    <scope>NUCLEOTIDE SEQUENCE [LARGE SCALE GENOMIC DNA]</scope>
    <source>
        <strain evidence="1 2">DSM 25521</strain>
    </source>
</reference>
<protein>
    <submittedName>
        <fullName evidence="1">Uncharacterized protein</fullName>
    </submittedName>
</protein>
<sequence>MTDSPNIIPFPLKIDHGLPLEQGPTEIIKISDGIQGMLHATHQLAKAVVGAKLTPDTHQQFLTEIKAITRDTAALYLLLAQQFEGAGPLVARIQSVLADLRRDPP</sequence>
<dbReference type="Proteomes" id="UP000241808">
    <property type="component" value="Unassembled WGS sequence"/>
</dbReference>
<dbReference type="RefSeq" id="WP_108179429.1">
    <property type="nucleotide sequence ID" value="NZ_PZZL01000016.1"/>
</dbReference>
<dbReference type="EMBL" id="PZZL01000016">
    <property type="protein sequence ID" value="PTM49899.1"/>
    <property type="molecule type" value="Genomic_DNA"/>
</dbReference>
<name>A0A2T4YX02_9HYPH</name>
<organism evidence="1 2">
    <name type="scientific">Phreatobacter oligotrophus</name>
    <dbReference type="NCBI Taxonomy" id="1122261"/>
    <lineage>
        <taxon>Bacteria</taxon>
        <taxon>Pseudomonadati</taxon>
        <taxon>Pseudomonadota</taxon>
        <taxon>Alphaproteobacteria</taxon>
        <taxon>Hyphomicrobiales</taxon>
        <taxon>Phreatobacteraceae</taxon>
        <taxon>Phreatobacter</taxon>
    </lineage>
</organism>
<keyword evidence="2" id="KW-1185">Reference proteome</keyword>
<comment type="caution">
    <text evidence="1">The sequence shown here is derived from an EMBL/GenBank/DDBJ whole genome shotgun (WGS) entry which is preliminary data.</text>
</comment>
<evidence type="ECO:0000313" key="1">
    <source>
        <dbReference type="EMBL" id="PTM49899.1"/>
    </source>
</evidence>
<gene>
    <name evidence="1" type="ORF">C8P69_11613</name>
</gene>
<dbReference type="AlphaFoldDB" id="A0A2T4YX02"/>
<proteinExistence type="predicted"/>
<evidence type="ECO:0000313" key="2">
    <source>
        <dbReference type="Proteomes" id="UP000241808"/>
    </source>
</evidence>
<accession>A0A2T4YX02</accession>